<dbReference type="RefSeq" id="WP_179820700.1">
    <property type="nucleotide sequence ID" value="NZ_JACCFS010000001.1"/>
</dbReference>
<protein>
    <submittedName>
        <fullName evidence="3">Na+/proline symporter</fullName>
    </submittedName>
</protein>
<evidence type="ECO:0000256" key="2">
    <source>
        <dbReference type="SAM" id="Phobius"/>
    </source>
</evidence>
<dbReference type="AlphaFoldDB" id="A0A7Z0EIL8"/>
<evidence type="ECO:0000256" key="1">
    <source>
        <dbReference type="SAM" id="MobiDB-lite"/>
    </source>
</evidence>
<dbReference type="Proteomes" id="UP000572051">
    <property type="component" value="Unassembled WGS sequence"/>
</dbReference>
<dbReference type="Gene3D" id="1.20.1730.10">
    <property type="entry name" value="Sodium/glucose cotransporter"/>
    <property type="match status" value="1"/>
</dbReference>
<reference evidence="3 4" key="1">
    <citation type="submission" date="2020-07" db="EMBL/GenBank/DDBJ databases">
        <title>Sequencing the genomes of 1000 actinobacteria strains.</title>
        <authorList>
            <person name="Klenk H.-P."/>
        </authorList>
    </citation>
    <scope>NUCLEOTIDE SEQUENCE [LARGE SCALE GENOMIC DNA]</scope>
    <source>
        <strain evidence="3 4">DSM 44442</strain>
    </source>
</reference>
<keyword evidence="2" id="KW-1133">Transmembrane helix</keyword>
<keyword evidence="4" id="KW-1185">Reference proteome</keyword>
<keyword evidence="2" id="KW-0472">Membrane</keyword>
<feature type="region of interest" description="Disordered" evidence="1">
    <location>
        <begin position="1"/>
        <end position="20"/>
    </location>
</feature>
<evidence type="ECO:0000313" key="4">
    <source>
        <dbReference type="Proteomes" id="UP000572051"/>
    </source>
</evidence>
<proteinExistence type="predicted"/>
<accession>A0A7Z0EIL8</accession>
<feature type="compositionally biased region" description="Acidic residues" evidence="1">
    <location>
        <begin position="91"/>
        <end position="100"/>
    </location>
</feature>
<gene>
    <name evidence="3" type="ORF">HNR10_000640</name>
</gene>
<feature type="transmembrane region" description="Helical" evidence="2">
    <location>
        <begin position="38"/>
        <end position="57"/>
    </location>
</feature>
<organism evidence="3 4">
    <name type="scientific">Nocardiopsis aegyptia</name>
    <dbReference type="NCBI Taxonomy" id="220378"/>
    <lineage>
        <taxon>Bacteria</taxon>
        <taxon>Bacillati</taxon>
        <taxon>Actinomycetota</taxon>
        <taxon>Actinomycetes</taxon>
        <taxon>Streptosporangiales</taxon>
        <taxon>Nocardiopsidaceae</taxon>
        <taxon>Nocardiopsis</taxon>
    </lineage>
</organism>
<dbReference type="InterPro" id="IPR038377">
    <property type="entry name" value="Na/Glc_symporter_sf"/>
</dbReference>
<name>A0A7Z0EIL8_9ACTN</name>
<evidence type="ECO:0000313" key="3">
    <source>
        <dbReference type="EMBL" id="NYJ32759.1"/>
    </source>
</evidence>
<feature type="transmembrane region" description="Helical" evidence="2">
    <location>
        <begin position="63"/>
        <end position="84"/>
    </location>
</feature>
<keyword evidence="2" id="KW-0812">Transmembrane</keyword>
<sequence length="114" mass="11385">MGAKAHQSGTRGTCSGHERPKEPFIIGLYWKRMASAPVLCGMVVGALISGGMALAGVPTLHGVHAGVVGLAVNTVVAVLGSLLVPGTSTPEAEDATDPQEDTARPGGEGAADQV</sequence>
<dbReference type="EMBL" id="JACCFS010000001">
    <property type="protein sequence ID" value="NYJ32759.1"/>
    <property type="molecule type" value="Genomic_DNA"/>
</dbReference>
<feature type="region of interest" description="Disordered" evidence="1">
    <location>
        <begin position="86"/>
        <end position="114"/>
    </location>
</feature>
<comment type="caution">
    <text evidence="3">The sequence shown here is derived from an EMBL/GenBank/DDBJ whole genome shotgun (WGS) entry which is preliminary data.</text>
</comment>